<dbReference type="SUPFAM" id="SSF57997">
    <property type="entry name" value="Tropomyosin"/>
    <property type="match status" value="1"/>
</dbReference>
<keyword evidence="4" id="KW-1185">Reference proteome</keyword>
<dbReference type="OMA" id="GRIQNES"/>
<feature type="region of interest" description="Disordered" evidence="2">
    <location>
        <begin position="809"/>
        <end position="862"/>
    </location>
</feature>
<organism evidence="3 4">
    <name type="scientific">Coprinopsis cinerea (strain Okayama-7 / 130 / ATCC MYA-4618 / FGSC 9003)</name>
    <name type="common">Inky cap fungus</name>
    <name type="synonym">Hormographiella aspergillata</name>
    <dbReference type="NCBI Taxonomy" id="240176"/>
    <lineage>
        <taxon>Eukaryota</taxon>
        <taxon>Fungi</taxon>
        <taxon>Dikarya</taxon>
        <taxon>Basidiomycota</taxon>
        <taxon>Agaricomycotina</taxon>
        <taxon>Agaricomycetes</taxon>
        <taxon>Agaricomycetidae</taxon>
        <taxon>Agaricales</taxon>
        <taxon>Agaricineae</taxon>
        <taxon>Psathyrellaceae</taxon>
        <taxon>Coprinopsis</taxon>
    </lineage>
</organism>
<feature type="compositionally biased region" description="Basic residues" evidence="2">
    <location>
        <begin position="249"/>
        <end position="259"/>
    </location>
</feature>
<dbReference type="EMBL" id="AACS02000006">
    <property type="protein sequence ID" value="EAU83980.2"/>
    <property type="molecule type" value="Genomic_DNA"/>
</dbReference>
<accession>A8P079</accession>
<dbReference type="AlphaFoldDB" id="A8P079"/>
<dbReference type="VEuPathDB" id="FungiDB:CC1G_13127"/>
<dbReference type="HOGENOM" id="CLU_335542_0_0_1"/>
<dbReference type="GeneID" id="6014399"/>
<gene>
    <name evidence="3" type="ORF">CC1G_13127</name>
</gene>
<protein>
    <submittedName>
        <fullName evidence="3">Uncharacterized protein</fullName>
    </submittedName>
</protein>
<comment type="caution">
    <text evidence="3">The sequence shown here is derived from an EMBL/GenBank/DDBJ whole genome shotgun (WGS) entry which is preliminary data.</text>
</comment>
<feature type="region of interest" description="Disordered" evidence="2">
    <location>
        <begin position="132"/>
        <end position="283"/>
    </location>
</feature>
<name>A8P079_COPC7</name>
<dbReference type="RefSeq" id="XP_001837832.2">
    <property type="nucleotide sequence ID" value="XM_001837780.2"/>
</dbReference>
<dbReference type="Proteomes" id="UP000001861">
    <property type="component" value="Unassembled WGS sequence"/>
</dbReference>
<feature type="compositionally biased region" description="Basic and acidic residues" evidence="2">
    <location>
        <begin position="350"/>
        <end position="367"/>
    </location>
</feature>
<sequence>MATPINMEAYTEKELAQIFNPVLQRLRTLLNKHPFWPQDALGKEQLRRAVVGLMTIANKVPPTCQTLFAGYSVRAAFNEVRKRPEWRQPGAVIDPSFLANVKPDKPKDLDPFDDARAALFIEGCLEFITNWRLPPPQPRASDKPPSPAPPANPLANQVAKQPGTTVGSGTGEDTASALDTEKAVQSKGDLDVVKSNVKGKGKKDDEEADLDDDDHDNEGGDGGDADEDEEDEDEDEEGELEGEEDKQTLRRSPRKRGRGKNYDAANLAPECTSPENGSCPRCTKTKKKCERVLQGNEALALASALKRGRKRKDFTPPSNPAVTSEPPVKKTGKRKSAAYIEDSDIGETPIGHEHAPAAKRTRVDPKNDSNAVPKTQVKSKPAGKKPAKQSSKAASPTNSVQVIPMTMVPSTATASAAPAGPSTGTSFFAGTKELGPIFDPRHARPMILHPPPPIPIPDNSNVVPSYPTELPTGNLVQDLVNCMTNQDELGGRVTEAEGNIRGLTASLNRLEEKARIPMVPKADFDELRRKVSVLERDFNQREETLRKTVESALALASNLEERMKLYDGRLDGIEERLGEASGKAKSAGKDAVDSYRIARDVEKTVEKYRVDRDDLRVAQDHLDDLEGRTGGIEQEIGNLRQRCYDLERDTSRLNTSVNQQTLEALLARLGHIPPPQRRHPSHRDGAVSPIPRPIVHRSTSPIPAPIVAPRPMQDRALSPIPAPIVAPRPMQDRASSPIPAPMAIPRLMQDRALSPIPDPCDERTERSTATNSDPPLFAPNFTGPASNFQAAAPFPATFTAVQESASFVSGSGGLFEPLPPDSPLSPPPDSPQPQMATRGKKVGRRDADPPAGRRSERLKKTL</sequence>
<evidence type="ECO:0000256" key="2">
    <source>
        <dbReference type="SAM" id="MobiDB-lite"/>
    </source>
</evidence>
<dbReference type="KEGG" id="cci:CC1G_13127"/>
<feature type="compositionally biased region" description="Basic and acidic residues" evidence="2">
    <location>
        <begin position="844"/>
        <end position="862"/>
    </location>
</feature>
<feature type="region of interest" description="Disordered" evidence="2">
    <location>
        <begin position="303"/>
        <end position="401"/>
    </location>
</feature>
<dbReference type="InParanoid" id="A8P079"/>
<keyword evidence="1" id="KW-0175">Coiled coil</keyword>
<feature type="compositionally biased region" description="Acidic residues" evidence="2">
    <location>
        <begin position="206"/>
        <end position="244"/>
    </location>
</feature>
<feature type="coiled-coil region" evidence="1">
    <location>
        <begin position="493"/>
        <end position="576"/>
    </location>
</feature>
<feature type="compositionally biased region" description="Pro residues" evidence="2">
    <location>
        <begin position="133"/>
        <end position="152"/>
    </location>
</feature>
<proteinExistence type="predicted"/>
<evidence type="ECO:0000313" key="3">
    <source>
        <dbReference type="EMBL" id="EAU83980.2"/>
    </source>
</evidence>
<feature type="compositionally biased region" description="Polar residues" evidence="2">
    <location>
        <begin position="158"/>
        <end position="173"/>
    </location>
</feature>
<feature type="compositionally biased region" description="Pro residues" evidence="2">
    <location>
        <begin position="817"/>
        <end position="831"/>
    </location>
</feature>
<evidence type="ECO:0000256" key="1">
    <source>
        <dbReference type="SAM" id="Coils"/>
    </source>
</evidence>
<feature type="region of interest" description="Disordered" evidence="2">
    <location>
        <begin position="752"/>
        <end position="784"/>
    </location>
</feature>
<evidence type="ECO:0000313" key="4">
    <source>
        <dbReference type="Proteomes" id="UP000001861"/>
    </source>
</evidence>
<reference evidence="3 4" key="1">
    <citation type="journal article" date="2010" name="Proc. Natl. Acad. Sci. U.S.A.">
        <title>Insights into evolution of multicellular fungi from the assembled chromosomes of the mushroom Coprinopsis cinerea (Coprinus cinereus).</title>
        <authorList>
            <person name="Stajich J.E."/>
            <person name="Wilke S.K."/>
            <person name="Ahren D."/>
            <person name="Au C.H."/>
            <person name="Birren B.W."/>
            <person name="Borodovsky M."/>
            <person name="Burns C."/>
            <person name="Canback B."/>
            <person name="Casselton L.A."/>
            <person name="Cheng C.K."/>
            <person name="Deng J."/>
            <person name="Dietrich F.S."/>
            <person name="Fargo D.C."/>
            <person name="Farman M.L."/>
            <person name="Gathman A.C."/>
            <person name="Goldberg J."/>
            <person name="Guigo R."/>
            <person name="Hoegger P.J."/>
            <person name="Hooker J.B."/>
            <person name="Huggins A."/>
            <person name="James T.Y."/>
            <person name="Kamada T."/>
            <person name="Kilaru S."/>
            <person name="Kodira C."/>
            <person name="Kues U."/>
            <person name="Kupfer D."/>
            <person name="Kwan H.S."/>
            <person name="Lomsadze A."/>
            <person name="Li W."/>
            <person name="Lilly W.W."/>
            <person name="Ma L.J."/>
            <person name="Mackey A.J."/>
            <person name="Manning G."/>
            <person name="Martin F."/>
            <person name="Muraguchi H."/>
            <person name="Natvig D.O."/>
            <person name="Palmerini H."/>
            <person name="Ramesh M.A."/>
            <person name="Rehmeyer C.J."/>
            <person name="Roe B.A."/>
            <person name="Shenoy N."/>
            <person name="Stanke M."/>
            <person name="Ter-Hovhannisyan V."/>
            <person name="Tunlid A."/>
            <person name="Velagapudi R."/>
            <person name="Vision T.J."/>
            <person name="Zeng Q."/>
            <person name="Zolan M.E."/>
            <person name="Pukkila P.J."/>
        </authorList>
    </citation>
    <scope>NUCLEOTIDE SEQUENCE [LARGE SCALE GENOMIC DNA]</scope>
    <source>
        <strain evidence="4">Okayama-7 / 130 / ATCC MYA-4618 / FGSC 9003</strain>
    </source>
</reference>
<feature type="compositionally biased region" description="Basic and acidic residues" evidence="2">
    <location>
        <begin position="179"/>
        <end position="192"/>
    </location>
</feature>